<feature type="domain" description="Myb-like" evidence="7">
    <location>
        <begin position="126"/>
        <end position="175"/>
    </location>
</feature>
<keyword evidence="2" id="KW-0156">Chromatin regulator</keyword>
<feature type="compositionally biased region" description="Basic and acidic residues" evidence="6">
    <location>
        <begin position="216"/>
        <end position="231"/>
    </location>
</feature>
<feature type="region of interest" description="Disordered" evidence="6">
    <location>
        <begin position="209"/>
        <end position="233"/>
    </location>
</feature>
<dbReference type="InterPro" id="IPR009057">
    <property type="entry name" value="Homeodomain-like_sf"/>
</dbReference>
<sequence length="466" mass="51868">MADAKDILGLPKSAFAAEKPKKPPKDVPKKPDGVSREVYALTGGLPPIMPALDTSFLKKRPVASSKKITWQWLPFSSSARKDNLQLYHWVKLVDGVPPTGDYFFARYNKSIDVVRYTEEEYKKVPVDPKWTKQETDQLFELCEQFDLRFIVIADRFHPPRTVEDLKSRYYSAAKAVVLARVATPEEATDHVVVKESYNAAHETERRRALNVALSRPQEREDAETESKRNSESRLVVLTESRRISDTRLARKLSINDIDASGDGDAGERAPSTPARPGSPSLQHPSRPLATPAAPTLTSAFVTALNGTRLPRVFTRGALLTQLIQTVLPPGGARLSKKVEQTLEELGVQTKPKVPTQAVCAEHLELRKEILTMLNLKKQLQWRGAEVSVLRDNPYADIPPTPSTPKKSIRAGDQDRLWTGVGSDPDSFPGERTGKREHKRKAPARFSEGPPSPPSNKRSRKLKASEG</sequence>
<evidence type="ECO:0000313" key="9">
    <source>
        <dbReference type="Proteomes" id="UP000886520"/>
    </source>
</evidence>
<name>A0A9D4ZQK9_ADICA</name>
<dbReference type="GO" id="GO:0006338">
    <property type="term" value="P:chromatin remodeling"/>
    <property type="evidence" value="ECO:0007669"/>
    <property type="project" value="InterPro"/>
</dbReference>
<evidence type="ECO:0000313" key="8">
    <source>
        <dbReference type="EMBL" id="KAI5082162.1"/>
    </source>
</evidence>
<dbReference type="SUPFAM" id="SSF46689">
    <property type="entry name" value="Homeodomain-like"/>
    <property type="match status" value="1"/>
</dbReference>
<comment type="caution">
    <text evidence="8">The sequence shown here is derived from an EMBL/GenBank/DDBJ whole genome shotgun (WGS) entry which is preliminary data.</text>
</comment>
<reference evidence="8" key="1">
    <citation type="submission" date="2021-01" db="EMBL/GenBank/DDBJ databases">
        <title>Adiantum capillus-veneris genome.</title>
        <authorList>
            <person name="Fang Y."/>
            <person name="Liao Q."/>
        </authorList>
    </citation>
    <scope>NUCLEOTIDE SEQUENCE</scope>
    <source>
        <strain evidence="8">H3</strain>
        <tissue evidence="8">Leaf</tissue>
    </source>
</reference>
<gene>
    <name evidence="8" type="ORF">GOP47_0001905</name>
</gene>
<dbReference type="PANTHER" id="PTHR12855:SF10">
    <property type="entry name" value="DNA METHYLTRANSFERASE 1-ASSOCIATED PROTEIN 1"/>
    <property type="match status" value="1"/>
</dbReference>
<dbReference type="InterPro" id="IPR008468">
    <property type="entry name" value="DMAP1"/>
</dbReference>
<evidence type="ECO:0000256" key="4">
    <source>
        <dbReference type="ARBA" id="ARBA00023163"/>
    </source>
</evidence>
<dbReference type="Pfam" id="PF16282">
    <property type="entry name" value="SANT_DAMP1_like"/>
    <property type="match status" value="1"/>
</dbReference>
<organism evidence="8 9">
    <name type="scientific">Adiantum capillus-veneris</name>
    <name type="common">Maidenhair fern</name>
    <dbReference type="NCBI Taxonomy" id="13818"/>
    <lineage>
        <taxon>Eukaryota</taxon>
        <taxon>Viridiplantae</taxon>
        <taxon>Streptophyta</taxon>
        <taxon>Embryophyta</taxon>
        <taxon>Tracheophyta</taxon>
        <taxon>Polypodiopsida</taxon>
        <taxon>Polypodiidae</taxon>
        <taxon>Polypodiales</taxon>
        <taxon>Pteridineae</taxon>
        <taxon>Pteridaceae</taxon>
        <taxon>Vittarioideae</taxon>
        <taxon>Adiantum</taxon>
    </lineage>
</organism>
<dbReference type="GO" id="GO:0006281">
    <property type="term" value="P:DNA repair"/>
    <property type="evidence" value="ECO:0007669"/>
    <property type="project" value="InterPro"/>
</dbReference>
<evidence type="ECO:0000256" key="6">
    <source>
        <dbReference type="SAM" id="MobiDB-lite"/>
    </source>
</evidence>
<dbReference type="InterPro" id="IPR027109">
    <property type="entry name" value="Swc4/Dmap1"/>
</dbReference>
<accession>A0A9D4ZQK9</accession>
<evidence type="ECO:0000259" key="7">
    <source>
        <dbReference type="SMART" id="SM00717"/>
    </source>
</evidence>
<comment type="subcellular location">
    <subcellularLocation>
        <location evidence="1">Nucleus</location>
    </subcellularLocation>
</comment>
<keyword evidence="4" id="KW-0804">Transcription</keyword>
<dbReference type="EMBL" id="JABFUD020000003">
    <property type="protein sequence ID" value="KAI5082162.1"/>
    <property type="molecule type" value="Genomic_DNA"/>
</dbReference>
<dbReference type="GO" id="GO:0035267">
    <property type="term" value="C:NuA4 histone acetyltransferase complex"/>
    <property type="evidence" value="ECO:0007669"/>
    <property type="project" value="InterPro"/>
</dbReference>
<keyword evidence="9" id="KW-1185">Reference proteome</keyword>
<dbReference type="GO" id="GO:0003714">
    <property type="term" value="F:transcription corepressor activity"/>
    <property type="evidence" value="ECO:0007669"/>
    <property type="project" value="TreeGrafter"/>
</dbReference>
<dbReference type="GO" id="GO:0000812">
    <property type="term" value="C:Swr1 complex"/>
    <property type="evidence" value="ECO:0007669"/>
    <property type="project" value="TreeGrafter"/>
</dbReference>
<dbReference type="GO" id="GO:0000122">
    <property type="term" value="P:negative regulation of transcription by RNA polymerase II"/>
    <property type="evidence" value="ECO:0007669"/>
    <property type="project" value="TreeGrafter"/>
</dbReference>
<dbReference type="AlphaFoldDB" id="A0A9D4ZQK9"/>
<dbReference type="SMART" id="SM00717">
    <property type="entry name" value="SANT"/>
    <property type="match status" value="1"/>
</dbReference>
<feature type="compositionally biased region" description="Basic and acidic residues" evidence="6">
    <location>
        <begin position="18"/>
        <end position="33"/>
    </location>
</feature>
<keyword evidence="5" id="KW-0539">Nucleus</keyword>
<evidence type="ECO:0000256" key="2">
    <source>
        <dbReference type="ARBA" id="ARBA00022853"/>
    </source>
</evidence>
<feature type="region of interest" description="Disordered" evidence="6">
    <location>
        <begin position="1"/>
        <end position="33"/>
    </location>
</feature>
<dbReference type="CDD" id="cd11658">
    <property type="entry name" value="SANT_DMAP1_like"/>
    <property type="match status" value="1"/>
</dbReference>
<evidence type="ECO:0000256" key="5">
    <source>
        <dbReference type="ARBA" id="ARBA00023242"/>
    </source>
</evidence>
<feature type="compositionally biased region" description="Basic residues" evidence="6">
    <location>
        <begin position="456"/>
        <end position="466"/>
    </location>
</feature>
<dbReference type="Pfam" id="PF05499">
    <property type="entry name" value="DMAP1"/>
    <property type="match status" value="1"/>
</dbReference>
<proteinExistence type="predicted"/>
<feature type="region of interest" description="Disordered" evidence="6">
    <location>
        <begin position="255"/>
        <end position="292"/>
    </location>
</feature>
<keyword evidence="3" id="KW-0805">Transcription regulation</keyword>
<evidence type="ECO:0000256" key="1">
    <source>
        <dbReference type="ARBA" id="ARBA00004123"/>
    </source>
</evidence>
<feature type="region of interest" description="Disordered" evidence="6">
    <location>
        <begin position="391"/>
        <end position="466"/>
    </location>
</feature>
<protein>
    <recommendedName>
        <fullName evidence="7">Myb-like domain-containing protein</fullName>
    </recommendedName>
</protein>
<dbReference type="FunFam" id="1.10.10.60:FF:000087">
    <property type="entry name" value="DNA methyltransferase 1-associated protein 1"/>
    <property type="match status" value="1"/>
</dbReference>
<dbReference type="InterPro" id="IPR032563">
    <property type="entry name" value="DAMP1_SANT-like"/>
</dbReference>
<dbReference type="Gene3D" id="1.10.10.60">
    <property type="entry name" value="Homeodomain-like"/>
    <property type="match status" value="1"/>
</dbReference>
<dbReference type="Proteomes" id="UP000886520">
    <property type="component" value="Chromosome 2"/>
</dbReference>
<dbReference type="OrthoDB" id="19740at2759"/>
<dbReference type="PANTHER" id="PTHR12855">
    <property type="entry name" value="DNA METHYLTRANSFERASE 1-ASSOCIATED PROTEIN 1 FAMILY MEMBER"/>
    <property type="match status" value="1"/>
</dbReference>
<evidence type="ECO:0000256" key="3">
    <source>
        <dbReference type="ARBA" id="ARBA00023015"/>
    </source>
</evidence>
<dbReference type="InterPro" id="IPR001005">
    <property type="entry name" value="SANT/Myb"/>
</dbReference>